<dbReference type="AlphaFoldDB" id="A0A0L8GSR4"/>
<gene>
    <name evidence="1" type="ORF">OCBIM_22029193mg</name>
</gene>
<accession>A0A0L8GSR4</accession>
<reference evidence="1" key="1">
    <citation type="submission" date="2015-07" db="EMBL/GenBank/DDBJ databases">
        <title>MeaNS - Measles Nucleotide Surveillance Program.</title>
        <authorList>
            <person name="Tran T."/>
            <person name="Druce J."/>
        </authorList>
    </citation>
    <scope>NUCLEOTIDE SEQUENCE</scope>
    <source>
        <strain evidence="1">UCB-OBI-ISO-001</strain>
        <tissue evidence="1">Gonad</tissue>
    </source>
</reference>
<proteinExistence type="predicted"/>
<sequence length="116" mass="13461">MILLLNTFCLDIQPTYHQMTTISFRVLQDNIHQKKKKGIVVESLDQHCTSRDTSLKSPQLVSYHQCLQGVFQNTLRIPKLQFVTFKEKSKWLQRHTASPNSRLSVLSTKADKTNFL</sequence>
<protein>
    <submittedName>
        <fullName evidence="1">Uncharacterized protein</fullName>
    </submittedName>
</protein>
<name>A0A0L8GSR4_OCTBM</name>
<organism evidence="1">
    <name type="scientific">Octopus bimaculoides</name>
    <name type="common">California two-spotted octopus</name>
    <dbReference type="NCBI Taxonomy" id="37653"/>
    <lineage>
        <taxon>Eukaryota</taxon>
        <taxon>Metazoa</taxon>
        <taxon>Spiralia</taxon>
        <taxon>Lophotrochozoa</taxon>
        <taxon>Mollusca</taxon>
        <taxon>Cephalopoda</taxon>
        <taxon>Coleoidea</taxon>
        <taxon>Octopodiformes</taxon>
        <taxon>Octopoda</taxon>
        <taxon>Incirrata</taxon>
        <taxon>Octopodidae</taxon>
        <taxon>Octopus</taxon>
    </lineage>
</organism>
<dbReference type="EMBL" id="KQ420673">
    <property type="protein sequence ID" value="KOF79635.1"/>
    <property type="molecule type" value="Genomic_DNA"/>
</dbReference>
<evidence type="ECO:0000313" key="1">
    <source>
        <dbReference type="EMBL" id="KOF79635.1"/>
    </source>
</evidence>